<feature type="compositionally biased region" description="Low complexity" evidence="1">
    <location>
        <begin position="8"/>
        <end position="23"/>
    </location>
</feature>
<dbReference type="Proteomes" id="UP000240883">
    <property type="component" value="Unassembled WGS sequence"/>
</dbReference>
<evidence type="ECO:0000256" key="1">
    <source>
        <dbReference type="SAM" id="MobiDB-lite"/>
    </source>
</evidence>
<sequence>MPSDRSKSSSPSASPQRSPPRGSGTASPEPVTNGAAAESASPAHNESQTHGMPPPASKDDSKPVLERAITFQIDGKDIDEDTRDGLINNAKNPEYTEWRSDLPMSGSSAGGQSQGGGGAGDGGESRKRKADNEERASGKQLERCAEQVMGAQRVVQSFLLTPTQSSKEESNTFRK</sequence>
<proteinExistence type="predicted"/>
<feature type="region of interest" description="Disordered" evidence="1">
    <location>
        <begin position="1"/>
        <end position="145"/>
    </location>
</feature>
<feature type="compositionally biased region" description="Gly residues" evidence="1">
    <location>
        <begin position="108"/>
        <end position="122"/>
    </location>
</feature>
<accession>A0A2T2P019</accession>
<evidence type="ECO:0000313" key="2">
    <source>
        <dbReference type="EMBL" id="PSN71020.1"/>
    </source>
</evidence>
<dbReference type="AlphaFoldDB" id="A0A2T2P019"/>
<dbReference type="EMBL" id="KZ678131">
    <property type="protein sequence ID" value="PSN71020.1"/>
    <property type="molecule type" value="Genomic_DNA"/>
</dbReference>
<organism evidence="2 3">
    <name type="scientific">Corynespora cassiicola Philippines</name>
    <dbReference type="NCBI Taxonomy" id="1448308"/>
    <lineage>
        <taxon>Eukaryota</taxon>
        <taxon>Fungi</taxon>
        <taxon>Dikarya</taxon>
        <taxon>Ascomycota</taxon>
        <taxon>Pezizomycotina</taxon>
        <taxon>Dothideomycetes</taxon>
        <taxon>Pleosporomycetidae</taxon>
        <taxon>Pleosporales</taxon>
        <taxon>Corynesporascaceae</taxon>
        <taxon>Corynespora</taxon>
    </lineage>
</organism>
<keyword evidence="3" id="KW-1185">Reference proteome</keyword>
<name>A0A2T2P019_CORCC</name>
<feature type="compositionally biased region" description="Basic and acidic residues" evidence="1">
    <location>
        <begin position="130"/>
        <end position="145"/>
    </location>
</feature>
<gene>
    <name evidence="2" type="ORF">BS50DRAFT_271617</name>
</gene>
<protein>
    <submittedName>
        <fullName evidence="2">Uncharacterized protein</fullName>
    </submittedName>
</protein>
<reference evidence="2 3" key="1">
    <citation type="journal article" date="2018" name="Front. Microbiol.">
        <title>Genome-Wide Analysis of Corynespora cassiicola Leaf Fall Disease Putative Effectors.</title>
        <authorList>
            <person name="Lopez D."/>
            <person name="Ribeiro S."/>
            <person name="Label P."/>
            <person name="Fumanal B."/>
            <person name="Venisse J.S."/>
            <person name="Kohler A."/>
            <person name="de Oliveira R.R."/>
            <person name="Labutti K."/>
            <person name="Lipzen A."/>
            <person name="Lail K."/>
            <person name="Bauer D."/>
            <person name="Ohm R.A."/>
            <person name="Barry K.W."/>
            <person name="Spatafora J."/>
            <person name="Grigoriev I.V."/>
            <person name="Martin F.M."/>
            <person name="Pujade-Renaud V."/>
        </authorList>
    </citation>
    <scope>NUCLEOTIDE SEQUENCE [LARGE SCALE GENOMIC DNA]</scope>
    <source>
        <strain evidence="2 3">Philippines</strain>
    </source>
</reference>
<evidence type="ECO:0000313" key="3">
    <source>
        <dbReference type="Proteomes" id="UP000240883"/>
    </source>
</evidence>